<name>A0AA43T499_9BIFI</name>
<organism evidence="2 3">
    <name type="scientific">Bifidobacterium catenulatum subsp. kashiwanohense</name>
    <dbReference type="NCBI Taxonomy" id="630129"/>
    <lineage>
        <taxon>Bacteria</taxon>
        <taxon>Bacillati</taxon>
        <taxon>Actinomycetota</taxon>
        <taxon>Actinomycetes</taxon>
        <taxon>Bifidobacteriales</taxon>
        <taxon>Bifidobacteriaceae</taxon>
        <taxon>Bifidobacterium</taxon>
    </lineage>
</organism>
<dbReference type="EMBL" id="JAOPMH010000007">
    <property type="protein sequence ID" value="MDH7890300.1"/>
    <property type="molecule type" value="Genomic_DNA"/>
</dbReference>
<gene>
    <name evidence="2" type="ORF">OB951_06810</name>
</gene>
<dbReference type="RefSeq" id="WP_281105868.1">
    <property type="nucleotide sequence ID" value="NZ_JAOPMH010000007.1"/>
</dbReference>
<dbReference type="AlphaFoldDB" id="A0AA43T499"/>
<feature type="region of interest" description="Disordered" evidence="1">
    <location>
        <begin position="100"/>
        <end position="123"/>
    </location>
</feature>
<protein>
    <submittedName>
        <fullName evidence="2">Uncharacterized protein</fullName>
    </submittedName>
</protein>
<proteinExistence type="predicted"/>
<comment type="caution">
    <text evidence="2">The sequence shown here is derived from an EMBL/GenBank/DDBJ whole genome shotgun (WGS) entry which is preliminary data.</text>
</comment>
<evidence type="ECO:0000313" key="3">
    <source>
        <dbReference type="Proteomes" id="UP001161916"/>
    </source>
</evidence>
<dbReference type="Proteomes" id="UP001161916">
    <property type="component" value="Unassembled WGS sequence"/>
</dbReference>
<evidence type="ECO:0000313" key="2">
    <source>
        <dbReference type="EMBL" id="MDH7890300.1"/>
    </source>
</evidence>
<evidence type="ECO:0000256" key="1">
    <source>
        <dbReference type="SAM" id="MobiDB-lite"/>
    </source>
</evidence>
<feature type="compositionally biased region" description="Polar residues" evidence="1">
    <location>
        <begin position="111"/>
        <end position="123"/>
    </location>
</feature>
<sequence length="123" mass="12983">MCQRPKAVMDVLADHLGDIGMEDGWDDPQVTPDGSIKCGCLAEFSDITAWRAHLAQAIIDNIDASKEAYEALNRVDVEATREAGEMTASLIVLDAAENRDGDGSDVACAPSNPTAGTTGNMSE</sequence>
<reference evidence="2" key="2">
    <citation type="journal article" date="2023" name="Gut Microbes">
        <title>Characterization of Bifidobacterium kashiwanohense that utilizes both milk- and plant-derived oligosaccharides.</title>
        <authorList>
            <person name="Orihara K."/>
            <person name="Yahagi K."/>
            <person name="Saito Y."/>
            <person name="Watanabe Y."/>
            <person name="Sasai T."/>
            <person name="Hara T."/>
            <person name="Tsukuda N."/>
            <person name="Oki K."/>
            <person name="Fujimoto J."/>
            <person name="Matsuki T."/>
        </authorList>
    </citation>
    <scope>NUCLEOTIDE SEQUENCE</scope>
    <source>
        <strain evidence="2">YIT 13062</strain>
    </source>
</reference>
<reference evidence="2" key="1">
    <citation type="submission" date="2022-09" db="EMBL/GenBank/DDBJ databases">
        <authorList>
            <person name="Orihara K."/>
        </authorList>
    </citation>
    <scope>NUCLEOTIDE SEQUENCE</scope>
    <source>
        <strain evidence="2">YIT 13062</strain>
    </source>
</reference>
<accession>A0AA43T499</accession>